<gene>
    <name evidence="6" type="ORF">NWFMUON74_27990</name>
</gene>
<feature type="region of interest" description="Disordered" evidence="3">
    <location>
        <begin position="29"/>
        <end position="51"/>
    </location>
</feature>
<dbReference type="PROSITE" id="PS51257">
    <property type="entry name" value="PROKAR_LIPOPROTEIN"/>
    <property type="match status" value="1"/>
</dbReference>
<dbReference type="KEGG" id="nwl:NWFMUON74_27990"/>
<sequence length="166" mass="16654">MRDSILRRAAICCGAALVASVAFTGCGSDDDDSAEASSSTSAATSSAAAQADPATTKAVTDVYTTFFAGSTPPQDKAAVVQNGDVFRPILDAQAANPQAQGTTVTVAAVKPVDADHADVTYTLLIGGNPMLPDQTGQAVREGGKWKVATATFCALLAIQGGTSPAC</sequence>
<dbReference type="InterPro" id="IPR058644">
    <property type="entry name" value="Mtb12-like_C"/>
</dbReference>
<dbReference type="AlphaFoldDB" id="A0A7G1KIH2"/>
<dbReference type="EMBL" id="AP023396">
    <property type="protein sequence ID" value="BCK55027.1"/>
    <property type="molecule type" value="Genomic_DNA"/>
</dbReference>
<organism evidence="6 7">
    <name type="scientific">Nocardia wallacei</name>
    <dbReference type="NCBI Taxonomy" id="480035"/>
    <lineage>
        <taxon>Bacteria</taxon>
        <taxon>Bacillati</taxon>
        <taxon>Actinomycetota</taxon>
        <taxon>Actinomycetes</taxon>
        <taxon>Mycobacteriales</taxon>
        <taxon>Nocardiaceae</taxon>
        <taxon>Nocardia</taxon>
    </lineage>
</organism>
<evidence type="ECO:0000256" key="2">
    <source>
        <dbReference type="ARBA" id="ARBA00093774"/>
    </source>
</evidence>
<evidence type="ECO:0000256" key="3">
    <source>
        <dbReference type="SAM" id="MobiDB-lite"/>
    </source>
</evidence>
<keyword evidence="7" id="KW-1185">Reference proteome</keyword>
<feature type="chain" id="PRO_5038731361" description="Low molecular weight antigen MTB12-like C-terminal domain-containing protein" evidence="4">
    <location>
        <begin position="25"/>
        <end position="166"/>
    </location>
</feature>
<feature type="compositionally biased region" description="Low complexity" evidence="3">
    <location>
        <begin position="35"/>
        <end position="51"/>
    </location>
</feature>
<evidence type="ECO:0000256" key="1">
    <source>
        <dbReference type="ARBA" id="ARBA00022729"/>
    </source>
</evidence>
<dbReference type="Pfam" id="PF26580">
    <property type="entry name" value="Mtb12_C"/>
    <property type="match status" value="1"/>
</dbReference>
<dbReference type="Proteomes" id="UP000516173">
    <property type="component" value="Chromosome"/>
</dbReference>
<proteinExistence type="inferred from homology"/>
<feature type="signal peptide" evidence="4">
    <location>
        <begin position="1"/>
        <end position="24"/>
    </location>
</feature>
<reference evidence="6 7" key="1">
    <citation type="submission" date="2020-08" db="EMBL/GenBank/DDBJ databases">
        <title>Genome Sequencing of Nocardia wallacei strain FMUON74 and assembly.</title>
        <authorList>
            <person name="Toyokawa M."/>
            <person name="Uesaka K."/>
        </authorList>
    </citation>
    <scope>NUCLEOTIDE SEQUENCE [LARGE SCALE GENOMIC DNA]</scope>
    <source>
        <strain evidence="6 7">FMUON74</strain>
    </source>
</reference>
<evidence type="ECO:0000256" key="4">
    <source>
        <dbReference type="SAM" id="SignalP"/>
    </source>
</evidence>
<dbReference type="RefSeq" id="WP_187688201.1">
    <property type="nucleotide sequence ID" value="NZ_AP023396.1"/>
</dbReference>
<name>A0A7G1KIH2_9NOCA</name>
<keyword evidence="1 4" id="KW-0732">Signal</keyword>
<evidence type="ECO:0000313" key="6">
    <source>
        <dbReference type="EMBL" id="BCK55027.1"/>
    </source>
</evidence>
<dbReference type="GeneID" id="80347348"/>
<evidence type="ECO:0000259" key="5">
    <source>
        <dbReference type="Pfam" id="PF26580"/>
    </source>
</evidence>
<evidence type="ECO:0000313" key="7">
    <source>
        <dbReference type="Proteomes" id="UP000516173"/>
    </source>
</evidence>
<accession>A0A7G1KIH2</accession>
<feature type="domain" description="Low molecular weight antigen MTB12-like C-terminal" evidence="5">
    <location>
        <begin position="53"/>
        <end position="162"/>
    </location>
</feature>
<comment type="similarity">
    <text evidence="2">Belongs to the MTB12 family.</text>
</comment>
<protein>
    <recommendedName>
        <fullName evidence="5">Low molecular weight antigen MTB12-like C-terminal domain-containing protein</fullName>
    </recommendedName>
</protein>